<sequence>MIPCIFEDSPAQTTLYIADRAVTMTADAKKKDKLDVCTLKFSVICTLLKLGIVFVTSVIYHWNQRVSESQDQNNTWPTQEWSSVRTLRLSVQMALSQLGTTFTTFLFHRWNQRICLSQNNVCWRMWVGSGLTPWFHRVPTVMTRGACQILGRVAGQFSHFSQVERHMAYTLFNESLFIKNDFKPKKAKGVEGKVMTPISNLTLFKALSTAKNQFFLLFLRGLEWIHTASPGKQCTTFWTYLSFNLA</sequence>
<evidence type="ECO:0000313" key="2">
    <source>
        <dbReference type="Proteomes" id="UP000241769"/>
    </source>
</evidence>
<keyword evidence="2" id="KW-1185">Reference proteome</keyword>
<reference evidence="1 2" key="1">
    <citation type="journal article" date="2018" name="Genome Biol. Evol.">
        <title>Multiple Roots of Fruiting Body Formation in Amoebozoa.</title>
        <authorList>
            <person name="Hillmann F."/>
            <person name="Forbes G."/>
            <person name="Novohradska S."/>
            <person name="Ferling I."/>
            <person name="Riege K."/>
            <person name="Groth M."/>
            <person name="Westermann M."/>
            <person name="Marz M."/>
            <person name="Spaller T."/>
            <person name="Winckler T."/>
            <person name="Schaap P."/>
            <person name="Glockner G."/>
        </authorList>
    </citation>
    <scope>NUCLEOTIDE SEQUENCE [LARGE SCALE GENOMIC DNA]</scope>
    <source>
        <strain evidence="1 2">Jena</strain>
    </source>
</reference>
<comment type="caution">
    <text evidence="1">The sequence shown here is derived from an EMBL/GenBank/DDBJ whole genome shotgun (WGS) entry which is preliminary data.</text>
</comment>
<proteinExistence type="predicted"/>
<organism evidence="1 2">
    <name type="scientific">Planoprotostelium fungivorum</name>
    <dbReference type="NCBI Taxonomy" id="1890364"/>
    <lineage>
        <taxon>Eukaryota</taxon>
        <taxon>Amoebozoa</taxon>
        <taxon>Evosea</taxon>
        <taxon>Variosea</taxon>
        <taxon>Cavosteliida</taxon>
        <taxon>Cavosteliaceae</taxon>
        <taxon>Planoprotostelium</taxon>
    </lineage>
</organism>
<gene>
    <name evidence="1" type="ORF">PROFUN_01134</name>
</gene>
<accession>A0A2P6NCE2</accession>
<name>A0A2P6NCE2_9EUKA</name>
<evidence type="ECO:0000313" key="1">
    <source>
        <dbReference type="EMBL" id="PRP81627.1"/>
    </source>
</evidence>
<dbReference type="InParanoid" id="A0A2P6NCE2"/>
<protein>
    <submittedName>
        <fullName evidence="1">Uncharacterized protein</fullName>
    </submittedName>
</protein>
<dbReference type="EMBL" id="MDYQ01000121">
    <property type="protein sequence ID" value="PRP81627.1"/>
    <property type="molecule type" value="Genomic_DNA"/>
</dbReference>
<dbReference type="Proteomes" id="UP000241769">
    <property type="component" value="Unassembled WGS sequence"/>
</dbReference>
<dbReference type="AlphaFoldDB" id="A0A2P6NCE2"/>